<dbReference type="AlphaFoldDB" id="A0A8H7UCB7"/>
<dbReference type="EMBL" id="JAEPRA010000012">
    <property type="protein sequence ID" value="KAG2177710.1"/>
    <property type="molecule type" value="Genomic_DNA"/>
</dbReference>
<gene>
    <name evidence="2" type="ORF">INT44_008224</name>
</gene>
<feature type="signal peptide" evidence="1">
    <location>
        <begin position="1"/>
        <end position="19"/>
    </location>
</feature>
<evidence type="ECO:0000313" key="2">
    <source>
        <dbReference type="EMBL" id="KAG2177710.1"/>
    </source>
</evidence>
<evidence type="ECO:0000256" key="1">
    <source>
        <dbReference type="SAM" id="SignalP"/>
    </source>
</evidence>
<comment type="caution">
    <text evidence="2">The sequence shown here is derived from an EMBL/GenBank/DDBJ whole genome shotgun (WGS) entry which is preliminary data.</text>
</comment>
<feature type="chain" id="PRO_5034576338" evidence="1">
    <location>
        <begin position="20"/>
        <end position="101"/>
    </location>
</feature>
<dbReference type="Proteomes" id="UP000612746">
    <property type="component" value="Unassembled WGS sequence"/>
</dbReference>
<reference evidence="2" key="1">
    <citation type="submission" date="2020-12" db="EMBL/GenBank/DDBJ databases">
        <title>Metabolic potential, ecology and presence of endohyphal bacteria is reflected in genomic diversity of Mucoromycotina.</title>
        <authorList>
            <person name="Muszewska A."/>
            <person name="Okrasinska A."/>
            <person name="Steczkiewicz K."/>
            <person name="Drgas O."/>
            <person name="Orlowska M."/>
            <person name="Perlinska-Lenart U."/>
            <person name="Aleksandrzak-Piekarczyk T."/>
            <person name="Szatraj K."/>
            <person name="Zielenkiewicz U."/>
            <person name="Pilsyk S."/>
            <person name="Malc E."/>
            <person name="Mieczkowski P."/>
            <person name="Kruszewska J.S."/>
            <person name="Biernat P."/>
            <person name="Pawlowska J."/>
        </authorList>
    </citation>
    <scope>NUCLEOTIDE SEQUENCE</scope>
    <source>
        <strain evidence="2">WA0000051536</strain>
    </source>
</reference>
<name>A0A8H7UCB7_9FUNG</name>
<dbReference type="OrthoDB" id="10407809at2759"/>
<keyword evidence="1" id="KW-0732">Signal</keyword>
<accession>A0A8H7UCB7</accession>
<organism evidence="2 3">
    <name type="scientific">Umbelopsis vinacea</name>
    <dbReference type="NCBI Taxonomy" id="44442"/>
    <lineage>
        <taxon>Eukaryota</taxon>
        <taxon>Fungi</taxon>
        <taxon>Fungi incertae sedis</taxon>
        <taxon>Mucoromycota</taxon>
        <taxon>Mucoromycotina</taxon>
        <taxon>Umbelopsidomycetes</taxon>
        <taxon>Umbelopsidales</taxon>
        <taxon>Umbelopsidaceae</taxon>
        <taxon>Umbelopsis</taxon>
    </lineage>
</organism>
<keyword evidence="3" id="KW-1185">Reference proteome</keyword>
<evidence type="ECO:0000313" key="3">
    <source>
        <dbReference type="Proteomes" id="UP000612746"/>
    </source>
</evidence>
<proteinExistence type="predicted"/>
<protein>
    <submittedName>
        <fullName evidence="2">Uncharacterized protein</fullName>
    </submittedName>
</protein>
<sequence>MTSVELILLLCLFVGLSWAQMNPGSMVNCGEPVTISDKTPTNACCSQANGMLVRDVVGQIRGCVIADYSQPQVSSAFQSCCTKQMVLYDAVGQQPPPDNAT</sequence>